<sequence length="87" mass="9920">MSSTFFFHFRLTCKFLIRFPMASIRRGRFAQVKKRGKKASEHDEEEGGGGTGTRGWCGWLRPSLVYDEFDENGRGTDKGSGGRRKKN</sequence>
<protein>
    <submittedName>
        <fullName evidence="2">Uncharacterized protein</fullName>
    </submittedName>
</protein>
<feature type="region of interest" description="Disordered" evidence="1">
    <location>
        <begin position="31"/>
        <end position="57"/>
    </location>
</feature>
<reference evidence="2 3" key="1">
    <citation type="submission" date="2024-04" db="EMBL/GenBank/DDBJ databases">
        <authorList>
            <person name="Fracassetti M."/>
        </authorList>
    </citation>
    <scope>NUCLEOTIDE SEQUENCE [LARGE SCALE GENOMIC DNA]</scope>
</reference>
<evidence type="ECO:0000256" key="1">
    <source>
        <dbReference type="SAM" id="MobiDB-lite"/>
    </source>
</evidence>
<keyword evidence="3" id="KW-1185">Reference proteome</keyword>
<accession>A0AAV2F7J5</accession>
<gene>
    <name evidence="2" type="ORF">LTRI10_LOCUS34689</name>
</gene>
<evidence type="ECO:0000313" key="2">
    <source>
        <dbReference type="EMBL" id="CAL1394170.1"/>
    </source>
</evidence>
<dbReference type="Proteomes" id="UP001497516">
    <property type="component" value="Chromosome 6"/>
</dbReference>
<organism evidence="2 3">
    <name type="scientific">Linum trigynum</name>
    <dbReference type="NCBI Taxonomy" id="586398"/>
    <lineage>
        <taxon>Eukaryota</taxon>
        <taxon>Viridiplantae</taxon>
        <taxon>Streptophyta</taxon>
        <taxon>Embryophyta</taxon>
        <taxon>Tracheophyta</taxon>
        <taxon>Spermatophyta</taxon>
        <taxon>Magnoliopsida</taxon>
        <taxon>eudicotyledons</taxon>
        <taxon>Gunneridae</taxon>
        <taxon>Pentapetalae</taxon>
        <taxon>rosids</taxon>
        <taxon>fabids</taxon>
        <taxon>Malpighiales</taxon>
        <taxon>Linaceae</taxon>
        <taxon>Linum</taxon>
    </lineage>
</organism>
<dbReference type="AlphaFoldDB" id="A0AAV2F7J5"/>
<evidence type="ECO:0000313" key="3">
    <source>
        <dbReference type="Proteomes" id="UP001497516"/>
    </source>
</evidence>
<name>A0AAV2F7J5_9ROSI</name>
<dbReference type="EMBL" id="OZ034819">
    <property type="protein sequence ID" value="CAL1394170.1"/>
    <property type="molecule type" value="Genomic_DNA"/>
</dbReference>
<proteinExistence type="predicted"/>